<dbReference type="InterPro" id="IPR001356">
    <property type="entry name" value="HD"/>
</dbReference>
<dbReference type="InterPro" id="IPR009057">
    <property type="entry name" value="Homeodomain-like_sf"/>
</dbReference>
<evidence type="ECO:0000256" key="10">
    <source>
        <dbReference type="SAM" id="MobiDB-lite"/>
    </source>
</evidence>
<dbReference type="Gene3D" id="1.10.10.60">
    <property type="entry name" value="Homeodomain-like"/>
    <property type="match status" value="1"/>
</dbReference>
<feature type="DNA-binding region" description="Homeobox" evidence="7">
    <location>
        <begin position="222"/>
        <end position="281"/>
    </location>
</feature>
<keyword evidence="4 7" id="KW-0238">DNA-binding</keyword>
<dbReference type="InterPro" id="IPR050296">
    <property type="entry name" value="Antp_homeobox"/>
</dbReference>
<sequence>MSASAQFGSCEYYNQYGYNFYGDAQRMPGYGNMGYQYHNAYPYGGYTEKRDAFAEAYGDVKEEPSACRFDAHANQGYSNPVCEPDDSISRRPVINQAYQPTGYGSLATSLSPPRAANEDDSTTGSSSAEKTGKMEEDSSALRALLSKPGGEKITYDYTELRKTHSPADYEVHASNMSLDCDEDLSSCGKEKTSEAAEDALTAAQNNFYPWMRSSNDHTAKGNKRTRQTYTRYQTLELEKEFHFNKYLTRRRRIEIAHTLCLTERQIKIWFQNRRMKAKKGDKLAVPAQQVDFPTIQDVNMNQHLYPAMSPATPASYYSCGSSEGLPETSTLDANRNSFDANRNSFDAEVARPLTALKNIPGPPLSPPQ</sequence>
<dbReference type="SUPFAM" id="SSF46689">
    <property type="entry name" value="Homeodomain-like"/>
    <property type="match status" value="1"/>
</dbReference>
<reference evidence="12" key="1">
    <citation type="journal article" date="2010" name="Proc. Natl. Acad. Sci. U.S.A.">
        <title>Surprising flexibility in a conserved Hox transcription factor over 550 million years of evolution.</title>
        <authorList>
            <person name="Heffer A."/>
            <person name="Shultz J.W."/>
            <person name="Pick L."/>
        </authorList>
    </citation>
    <scope>NUCLEOTIDE SEQUENCE</scope>
</reference>
<evidence type="ECO:0000256" key="2">
    <source>
        <dbReference type="ARBA" id="ARBA00009107"/>
    </source>
</evidence>
<evidence type="ECO:0000256" key="9">
    <source>
        <dbReference type="RuleBase" id="RU004442"/>
    </source>
</evidence>
<evidence type="ECO:0000256" key="5">
    <source>
        <dbReference type="ARBA" id="ARBA00023155"/>
    </source>
</evidence>
<keyword evidence="3" id="KW-0217">Developmental protein</keyword>
<accession>E5L397</accession>
<dbReference type="InterPro" id="IPR017995">
    <property type="entry name" value="Homeobox_antennapedia"/>
</dbReference>
<dbReference type="InterPro" id="IPR017970">
    <property type="entry name" value="Homeobox_CS"/>
</dbReference>
<evidence type="ECO:0000256" key="3">
    <source>
        <dbReference type="ARBA" id="ARBA00022473"/>
    </source>
</evidence>
<dbReference type="PRINTS" id="PR00025">
    <property type="entry name" value="ANTENNAPEDIA"/>
</dbReference>
<dbReference type="CDD" id="cd00086">
    <property type="entry name" value="homeodomain"/>
    <property type="match status" value="1"/>
</dbReference>
<gene>
    <name evidence="12" type="primary">ftz</name>
</gene>
<feature type="region of interest" description="Disordered" evidence="10">
    <location>
        <begin position="101"/>
        <end position="139"/>
    </location>
</feature>
<evidence type="ECO:0000313" key="12">
    <source>
        <dbReference type="EMBL" id="ADQ27863.1"/>
    </source>
</evidence>
<dbReference type="AlphaFoldDB" id="E5L397"/>
<comment type="subcellular location">
    <subcellularLocation>
        <location evidence="1 7 8">Nucleus</location>
    </subcellularLocation>
</comment>
<organism evidence="12">
    <name type="scientific">Callosobruchus maculatus</name>
    <name type="common">Southern cowpea weevil</name>
    <name type="synonym">Pulse bruchid</name>
    <dbReference type="NCBI Taxonomy" id="64391"/>
    <lineage>
        <taxon>Eukaryota</taxon>
        <taxon>Metazoa</taxon>
        <taxon>Ecdysozoa</taxon>
        <taxon>Arthropoda</taxon>
        <taxon>Hexapoda</taxon>
        <taxon>Insecta</taxon>
        <taxon>Pterygota</taxon>
        <taxon>Neoptera</taxon>
        <taxon>Endopterygota</taxon>
        <taxon>Coleoptera</taxon>
        <taxon>Polyphaga</taxon>
        <taxon>Cucujiformia</taxon>
        <taxon>Chrysomeloidea</taxon>
        <taxon>Chrysomelidae</taxon>
        <taxon>Bruchinae</taxon>
        <taxon>Bruchini</taxon>
        <taxon>Callosobruchus</taxon>
    </lineage>
</organism>
<dbReference type="PRINTS" id="PR00024">
    <property type="entry name" value="HOMEOBOX"/>
</dbReference>
<evidence type="ECO:0000256" key="6">
    <source>
        <dbReference type="ARBA" id="ARBA00023242"/>
    </source>
</evidence>
<keyword evidence="5 7" id="KW-0371">Homeobox</keyword>
<dbReference type="Pfam" id="PF00046">
    <property type="entry name" value="Homeodomain"/>
    <property type="match status" value="1"/>
</dbReference>
<keyword evidence="6 7" id="KW-0539">Nucleus</keyword>
<dbReference type="GO" id="GO:0000981">
    <property type="term" value="F:DNA-binding transcription factor activity, RNA polymerase II-specific"/>
    <property type="evidence" value="ECO:0007669"/>
    <property type="project" value="InterPro"/>
</dbReference>
<dbReference type="PROSITE" id="PS50071">
    <property type="entry name" value="HOMEOBOX_2"/>
    <property type="match status" value="1"/>
</dbReference>
<dbReference type="GO" id="GO:0009952">
    <property type="term" value="P:anterior/posterior pattern specification"/>
    <property type="evidence" value="ECO:0007669"/>
    <property type="project" value="TreeGrafter"/>
</dbReference>
<dbReference type="GO" id="GO:0000978">
    <property type="term" value="F:RNA polymerase II cis-regulatory region sequence-specific DNA binding"/>
    <property type="evidence" value="ECO:0007669"/>
    <property type="project" value="TreeGrafter"/>
</dbReference>
<evidence type="ECO:0000256" key="8">
    <source>
        <dbReference type="RuleBase" id="RU000682"/>
    </source>
</evidence>
<evidence type="ECO:0000256" key="7">
    <source>
        <dbReference type="PROSITE-ProRule" id="PRU00108"/>
    </source>
</evidence>
<dbReference type="PROSITE" id="PS00032">
    <property type="entry name" value="ANTENNAPEDIA"/>
    <property type="match status" value="1"/>
</dbReference>
<dbReference type="PROSITE" id="PS00027">
    <property type="entry name" value="HOMEOBOX_1"/>
    <property type="match status" value="1"/>
</dbReference>
<feature type="domain" description="Homeobox" evidence="11">
    <location>
        <begin position="220"/>
        <end position="280"/>
    </location>
</feature>
<evidence type="ECO:0000259" key="11">
    <source>
        <dbReference type="PROSITE" id="PS50071"/>
    </source>
</evidence>
<evidence type="ECO:0000256" key="1">
    <source>
        <dbReference type="ARBA" id="ARBA00004123"/>
    </source>
</evidence>
<dbReference type="PANTHER" id="PTHR45659">
    <property type="entry name" value="HOMEOBOX PROTEIN HOX"/>
    <property type="match status" value="1"/>
</dbReference>
<protein>
    <submittedName>
        <fullName evidence="12">Fushi tarazu</fullName>
    </submittedName>
</protein>
<evidence type="ECO:0000256" key="4">
    <source>
        <dbReference type="ARBA" id="ARBA00023125"/>
    </source>
</evidence>
<comment type="similarity">
    <text evidence="2 9">Belongs to the Antp homeobox family.</text>
</comment>
<dbReference type="GO" id="GO:0005634">
    <property type="term" value="C:nucleus"/>
    <property type="evidence" value="ECO:0007669"/>
    <property type="project" value="UniProtKB-SubCell"/>
</dbReference>
<proteinExistence type="evidence at transcript level"/>
<dbReference type="PANTHER" id="PTHR45659:SF4">
    <property type="entry name" value="HOMEOBOX PROTEIN ABDOMINAL-A"/>
    <property type="match status" value="1"/>
</dbReference>
<dbReference type="SMART" id="SM00389">
    <property type="entry name" value="HOX"/>
    <property type="match status" value="1"/>
</dbReference>
<name>E5L397_CALMS</name>
<dbReference type="SMR" id="E5L397"/>
<dbReference type="FunFam" id="1.10.10.60:FF:000017">
    <property type="entry name" value="Homeobox protein antennapedia"/>
    <property type="match status" value="1"/>
</dbReference>
<dbReference type="EMBL" id="HQ287864">
    <property type="protein sequence ID" value="ADQ27863.1"/>
    <property type="molecule type" value="mRNA"/>
</dbReference>
<dbReference type="InterPro" id="IPR001827">
    <property type="entry name" value="Homeobox_Antennapedia_CS"/>
</dbReference>
<dbReference type="InterPro" id="IPR020479">
    <property type="entry name" value="HD_metazoa"/>
</dbReference>